<keyword evidence="3" id="KW-1185">Reference proteome</keyword>
<dbReference type="RefSeq" id="WP_307283107.1">
    <property type="nucleotide sequence ID" value="NZ_JAUSVX010000020.1"/>
</dbReference>
<dbReference type="Gene3D" id="1.10.10.10">
    <property type="entry name" value="Winged helix-like DNA-binding domain superfamily/Winged helix DNA-binding domain"/>
    <property type="match status" value="1"/>
</dbReference>
<sequence length="421" mass="43999">MKAGSTPSAEAGIGTLGAMGAPLDEIARPARRRQGLISSAAIGSANRGRVLKLLFDLGPTSRAELARHVGVNRATITGIIQPLVDQGILVEGDPLRSSEGGGKPARPLWFSQDAQPICAVLLMHDSVHTALVSLDGAITAERKAEFPREATRVEPIMEAVAACLAGTLSEAPRAPRAIGVAAGGMIDTDRGAIVTVNLAPMLDGFPLGPELTRRFGLPTCVDHHPRALLVGDRWFGVGRGRRRFAVVYTGDVLGGALFLDDHLYRGPAGAGGELGHTFVQVDGLPCRCGRRGCWETIATLRWLRREAAARGLPAAIDSRRLVALAAEGAPGAAELLDRYARNVAVGIANLQQTMAPNFIVLHGDVAGGGPVMIEAIAAHVRALVPWRPGGDIELVAGDIADAAALRGAAGLVLSDLLHFEL</sequence>
<accession>A0ABU0JIH1</accession>
<dbReference type="InterPro" id="IPR011991">
    <property type="entry name" value="ArsR-like_HTH"/>
</dbReference>
<evidence type="ECO:0000259" key="1">
    <source>
        <dbReference type="Pfam" id="PF01047"/>
    </source>
</evidence>
<organism evidence="2 3">
    <name type="scientific">Labrys wisconsinensis</name>
    <dbReference type="NCBI Taxonomy" id="425677"/>
    <lineage>
        <taxon>Bacteria</taxon>
        <taxon>Pseudomonadati</taxon>
        <taxon>Pseudomonadota</taxon>
        <taxon>Alphaproteobacteria</taxon>
        <taxon>Hyphomicrobiales</taxon>
        <taxon>Xanthobacteraceae</taxon>
        <taxon>Labrys</taxon>
    </lineage>
</organism>
<comment type="caution">
    <text evidence="2">The sequence shown here is derived from an EMBL/GenBank/DDBJ whole genome shotgun (WGS) entry which is preliminary data.</text>
</comment>
<dbReference type="Proteomes" id="UP001242480">
    <property type="component" value="Unassembled WGS sequence"/>
</dbReference>
<dbReference type="InterPro" id="IPR036388">
    <property type="entry name" value="WH-like_DNA-bd_sf"/>
</dbReference>
<proteinExistence type="predicted"/>
<gene>
    <name evidence="2" type="ORF">QO011_007120</name>
</gene>
<feature type="domain" description="HTH marR-type" evidence="1">
    <location>
        <begin position="46"/>
        <end position="88"/>
    </location>
</feature>
<dbReference type="CDD" id="cd00090">
    <property type="entry name" value="HTH_ARSR"/>
    <property type="match status" value="1"/>
</dbReference>
<dbReference type="EMBL" id="JAUSVX010000020">
    <property type="protein sequence ID" value="MDQ0474081.1"/>
    <property type="molecule type" value="Genomic_DNA"/>
</dbReference>
<keyword evidence="2" id="KW-0808">Transferase</keyword>
<dbReference type="PANTHER" id="PTHR18964">
    <property type="entry name" value="ROK (REPRESSOR, ORF, KINASE) FAMILY"/>
    <property type="match status" value="1"/>
</dbReference>
<name>A0ABU0JIH1_9HYPH</name>
<dbReference type="PANTHER" id="PTHR18964:SF169">
    <property type="entry name" value="N-ACETYLMANNOSAMINE KINASE"/>
    <property type="match status" value="1"/>
</dbReference>
<keyword evidence="2" id="KW-0418">Kinase</keyword>
<dbReference type="Pfam" id="PF00480">
    <property type="entry name" value="ROK"/>
    <property type="match status" value="1"/>
</dbReference>
<dbReference type="InterPro" id="IPR000600">
    <property type="entry name" value="ROK"/>
</dbReference>
<dbReference type="GO" id="GO:0016301">
    <property type="term" value="F:kinase activity"/>
    <property type="evidence" value="ECO:0007669"/>
    <property type="project" value="UniProtKB-KW"/>
</dbReference>
<dbReference type="InterPro" id="IPR036390">
    <property type="entry name" value="WH_DNA-bd_sf"/>
</dbReference>
<dbReference type="SUPFAM" id="SSF46785">
    <property type="entry name" value="Winged helix' DNA-binding domain"/>
    <property type="match status" value="1"/>
</dbReference>
<reference evidence="2 3" key="1">
    <citation type="submission" date="2023-07" db="EMBL/GenBank/DDBJ databases">
        <title>Genomic Encyclopedia of Type Strains, Phase IV (KMG-IV): sequencing the most valuable type-strain genomes for metagenomic binning, comparative biology and taxonomic classification.</title>
        <authorList>
            <person name="Goeker M."/>
        </authorList>
    </citation>
    <scope>NUCLEOTIDE SEQUENCE [LARGE SCALE GENOMIC DNA]</scope>
    <source>
        <strain evidence="2 3">DSM 19619</strain>
    </source>
</reference>
<protein>
    <submittedName>
        <fullName evidence="2">NBD/HSP70 family sugar kinase</fullName>
    </submittedName>
</protein>
<dbReference type="InterPro" id="IPR043129">
    <property type="entry name" value="ATPase_NBD"/>
</dbReference>
<dbReference type="Gene3D" id="3.30.420.40">
    <property type="match status" value="2"/>
</dbReference>
<evidence type="ECO:0000313" key="2">
    <source>
        <dbReference type="EMBL" id="MDQ0474081.1"/>
    </source>
</evidence>
<dbReference type="SUPFAM" id="SSF53067">
    <property type="entry name" value="Actin-like ATPase domain"/>
    <property type="match status" value="1"/>
</dbReference>
<evidence type="ECO:0000313" key="3">
    <source>
        <dbReference type="Proteomes" id="UP001242480"/>
    </source>
</evidence>
<dbReference type="InterPro" id="IPR000835">
    <property type="entry name" value="HTH_MarR-typ"/>
</dbReference>
<dbReference type="Pfam" id="PF01047">
    <property type="entry name" value="MarR"/>
    <property type="match status" value="1"/>
</dbReference>